<keyword evidence="2" id="KW-1185">Reference proteome</keyword>
<proteinExistence type="predicted"/>
<dbReference type="STRING" id="167539.Pro_0749"/>
<accession>Q7VCJ1</accession>
<dbReference type="RefSeq" id="WP_011124901.1">
    <property type="nucleotide sequence ID" value="NC_005042.1"/>
</dbReference>
<dbReference type="EnsemblBacteria" id="AAP99793">
    <property type="protein sequence ID" value="AAP99793"/>
    <property type="gene ID" value="Pro_0749"/>
</dbReference>
<dbReference type="HOGENOM" id="CLU_168933_0_0_3"/>
<dbReference type="AlphaFoldDB" id="Q7VCJ1"/>
<dbReference type="OrthoDB" id="560125at2"/>
<dbReference type="EMBL" id="AE017126">
    <property type="protein sequence ID" value="AAP99793.1"/>
    <property type="molecule type" value="Genomic_DNA"/>
</dbReference>
<gene>
    <name evidence="1" type="ordered locus">Pro_0749</name>
</gene>
<evidence type="ECO:0000313" key="1">
    <source>
        <dbReference type="EMBL" id="AAP99793.1"/>
    </source>
</evidence>
<dbReference type="PATRIC" id="fig|167539.5.peg.792"/>
<organism evidence="1 2">
    <name type="scientific">Prochlorococcus marinus (strain SARG / CCMP1375 / SS120)</name>
    <dbReference type="NCBI Taxonomy" id="167539"/>
    <lineage>
        <taxon>Bacteria</taxon>
        <taxon>Bacillati</taxon>
        <taxon>Cyanobacteriota</taxon>
        <taxon>Cyanophyceae</taxon>
        <taxon>Synechococcales</taxon>
        <taxon>Prochlorococcaceae</taxon>
        <taxon>Prochlorococcus</taxon>
    </lineage>
</organism>
<sequence>MGPFRAIRVLGNSFGFAWWAKIETQNPNTTYWFGPFLTQRSLRNNVPIFLDDLTSEGIESITHDFVRCRRIEPLTL</sequence>
<dbReference type="Pfam" id="PF08846">
    <property type="entry name" value="DUF1816"/>
    <property type="match status" value="1"/>
</dbReference>
<dbReference type="KEGG" id="pma:Pro_0749"/>
<reference evidence="1 2" key="1">
    <citation type="journal article" date="2003" name="Proc. Natl. Acad. Sci. U.S.A.">
        <title>Genome sequence of the cyanobacterium Prochlorococcus marinus SS120, a nearly minimal oxyphototrophic genome.</title>
        <authorList>
            <person name="Dufresne A."/>
            <person name="Salanoubat M."/>
            <person name="Partensky F."/>
            <person name="Artiguenave F."/>
            <person name="Axmann I.M."/>
            <person name="Barbe V."/>
            <person name="Duprat S."/>
            <person name="Galperin M.Y."/>
            <person name="Koonin E.V."/>
            <person name="Le Gall F."/>
            <person name="Makarova K.S."/>
            <person name="Ostrowski M."/>
            <person name="Oztas S."/>
            <person name="Robert C."/>
            <person name="Rogozin I.B."/>
            <person name="Scanlan D.J."/>
            <person name="Tandeau de Marsac N."/>
            <person name="Weissenbach J."/>
            <person name="Wincker P."/>
            <person name="Wolf Y.I."/>
            <person name="Hess W.R."/>
        </authorList>
    </citation>
    <scope>NUCLEOTIDE SEQUENCE [LARGE SCALE GENOMIC DNA]</scope>
    <source>
        <strain evidence="2">SARG / CCMP1375 / SS120</strain>
    </source>
</reference>
<dbReference type="Proteomes" id="UP000001420">
    <property type="component" value="Chromosome"/>
</dbReference>
<evidence type="ECO:0000313" key="2">
    <source>
        <dbReference type="Proteomes" id="UP000001420"/>
    </source>
</evidence>
<name>Q7VCJ1_PROMA</name>
<dbReference type="InterPro" id="IPR014945">
    <property type="entry name" value="DUF1816"/>
</dbReference>
<dbReference type="eggNOG" id="COG2199">
    <property type="taxonomic scope" value="Bacteria"/>
</dbReference>
<protein>
    <recommendedName>
        <fullName evidence="3">DUF1816 domain-containing protein</fullName>
    </recommendedName>
</protein>
<evidence type="ECO:0008006" key="3">
    <source>
        <dbReference type="Google" id="ProtNLM"/>
    </source>
</evidence>